<dbReference type="Proteomes" id="UP000504634">
    <property type="component" value="Unplaced"/>
</dbReference>
<keyword evidence="5 10" id="KW-0067">ATP-binding</keyword>
<evidence type="ECO:0000256" key="1">
    <source>
        <dbReference type="ARBA" id="ARBA00005594"/>
    </source>
</evidence>
<evidence type="ECO:0000256" key="5">
    <source>
        <dbReference type="ARBA" id="ARBA00022840"/>
    </source>
</evidence>
<evidence type="ECO:0000256" key="8">
    <source>
        <dbReference type="ARBA" id="ARBA00029936"/>
    </source>
</evidence>
<dbReference type="Pfam" id="PF08264">
    <property type="entry name" value="Anticodon_1"/>
    <property type="match status" value="1"/>
</dbReference>
<keyword evidence="6 10" id="KW-0648">Protein biosynthesis</keyword>
<organism evidence="13 14">
    <name type="scientific">Drosophila lebanonensis</name>
    <name type="common">Fruit fly</name>
    <name type="synonym">Scaptodrosophila lebanonensis</name>
    <dbReference type="NCBI Taxonomy" id="7225"/>
    <lineage>
        <taxon>Eukaryota</taxon>
        <taxon>Metazoa</taxon>
        <taxon>Ecdysozoa</taxon>
        <taxon>Arthropoda</taxon>
        <taxon>Hexapoda</taxon>
        <taxon>Insecta</taxon>
        <taxon>Pterygota</taxon>
        <taxon>Neoptera</taxon>
        <taxon>Endopterygota</taxon>
        <taxon>Diptera</taxon>
        <taxon>Brachycera</taxon>
        <taxon>Muscomorpha</taxon>
        <taxon>Ephydroidea</taxon>
        <taxon>Drosophilidae</taxon>
        <taxon>Scaptodrosophila</taxon>
    </lineage>
</organism>
<dbReference type="OrthoDB" id="629407at2759"/>
<keyword evidence="4 10" id="KW-0547">Nucleotide-binding</keyword>
<dbReference type="InterPro" id="IPR001412">
    <property type="entry name" value="aa-tRNA-synth_I_CS"/>
</dbReference>
<dbReference type="InterPro" id="IPR013155">
    <property type="entry name" value="M/V/L/I-tRNA-synth_anticd-bd"/>
</dbReference>
<dbReference type="EC" id="6.1.1.9" evidence="2"/>
<dbReference type="PROSITE" id="PS00178">
    <property type="entry name" value="AA_TRNA_LIGASE_I"/>
    <property type="match status" value="1"/>
</dbReference>
<keyword evidence="7 10" id="KW-0030">Aminoacyl-tRNA synthetase</keyword>
<feature type="domain" description="Aminoacyl-tRNA synthetase class Ia" evidence="11">
    <location>
        <begin position="74"/>
        <end position="673"/>
    </location>
</feature>
<dbReference type="GO" id="GO:0005524">
    <property type="term" value="F:ATP binding"/>
    <property type="evidence" value="ECO:0007669"/>
    <property type="project" value="UniProtKB-KW"/>
</dbReference>
<reference evidence="14" key="1">
    <citation type="submission" date="2025-08" db="UniProtKB">
        <authorList>
            <consortium name="RefSeq"/>
        </authorList>
    </citation>
    <scope>IDENTIFICATION</scope>
    <source>
        <strain evidence="14">11010-0011.00</strain>
        <tissue evidence="14">Whole body</tissue>
    </source>
</reference>
<dbReference type="FunFam" id="3.40.50.620:FF:000020">
    <property type="entry name" value="Valine--tRNA ligase, mitochondrial"/>
    <property type="match status" value="1"/>
</dbReference>
<evidence type="ECO:0000256" key="9">
    <source>
        <dbReference type="ARBA" id="ARBA00047552"/>
    </source>
</evidence>
<evidence type="ECO:0000256" key="7">
    <source>
        <dbReference type="ARBA" id="ARBA00023146"/>
    </source>
</evidence>
<dbReference type="CDD" id="cd07962">
    <property type="entry name" value="Anticodon_Ia_Val"/>
    <property type="match status" value="1"/>
</dbReference>
<evidence type="ECO:0000256" key="4">
    <source>
        <dbReference type="ARBA" id="ARBA00022741"/>
    </source>
</evidence>
<dbReference type="GO" id="GO:0006438">
    <property type="term" value="P:valyl-tRNA aminoacylation"/>
    <property type="evidence" value="ECO:0007669"/>
    <property type="project" value="InterPro"/>
</dbReference>
<protein>
    <recommendedName>
        <fullName evidence="2">valine--tRNA ligase</fullName>
        <ecNumber evidence="2">6.1.1.9</ecNumber>
    </recommendedName>
    <alternativeName>
        <fullName evidence="8">Valyl-tRNA synthetase</fullName>
    </alternativeName>
</protein>
<dbReference type="GeneID" id="115632152"/>
<dbReference type="Gene3D" id="3.40.50.620">
    <property type="entry name" value="HUPs"/>
    <property type="match status" value="2"/>
</dbReference>
<name>A0A6J2U9K0_DROLE</name>
<dbReference type="SUPFAM" id="SSF50677">
    <property type="entry name" value="ValRS/IleRS/LeuRS editing domain"/>
    <property type="match status" value="1"/>
</dbReference>
<evidence type="ECO:0000259" key="12">
    <source>
        <dbReference type="Pfam" id="PF08264"/>
    </source>
</evidence>
<dbReference type="GO" id="GO:0002161">
    <property type="term" value="F:aminoacyl-tRNA deacylase activity"/>
    <property type="evidence" value="ECO:0007669"/>
    <property type="project" value="InterPro"/>
</dbReference>
<dbReference type="RefSeq" id="XP_030385029.1">
    <property type="nucleotide sequence ID" value="XM_030529169.1"/>
</dbReference>
<dbReference type="NCBIfam" id="NF004349">
    <property type="entry name" value="PRK05729.1"/>
    <property type="match status" value="1"/>
</dbReference>
<dbReference type="NCBIfam" id="TIGR00422">
    <property type="entry name" value="valS"/>
    <property type="match status" value="1"/>
</dbReference>
<proteinExistence type="inferred from homology"/>
<dbReference type="InterPro" id="IPR009008">
    <property type="entry name" value="Val/Leu/Ile-tRNA-synth_edit"/>
</dbReference>
<gene>
    <name evidence="14" type="primary">LOC115632152</name>
</gene>
<dbReference type="Pfam" id="PF00133">
    <property type="entry name" value="tRNA-synt_1"/>
    <property type="match status" value="1"/>
</dbReference>
<evidence type="ECO:0000256" key="10">
    <source>
        <dbReference type="RuleBase" id="RU363035"/>
    </source>
</evidence>
<evidence type="ECO:0000256" key="6">
    <source>
        <dbReference type="ARBA" id="ARBA00022917"/>
    </source>
</evidence>
<feature type="domain" description="Methionyl/Valyl/Leucyl/Isoleucyl-tRNA synthetase anticodon-binding" evidence="12">
    <location>
        <begin position="729"/>
        <end position="863"/>
    </location>
</feature>
<keyword evidence="3 10" id="KW-0436">Ligase</keyword>
<dbReference type="InterPro" id="IPR033705">
    <property type="entry name" value="Anticodon_Ia_Val"/>
</dbReference>
<evidence type="ECO:0000313" key="13">
    <source>
        <dbReference type="Proteomes" id="UP000504634"/>
    </source>
</evidence>
<evidence type="ECO:0000256" key="3">
    <source>
        <dbReference type="ARBA" id="ARBA00022598"/>
    </source>
</evidence>
<dbReference type="SUPFAM" id="SSF47323">
    <property type="entry name" value="Anticodon-binding domain of a subclass of class I aminoacyl-tRNA synthetases"/>
    <property type="match status" value="1"/>
</dbReference>
<accession>A0A6J2U9K0</accession>
<dbReference type="PRINTS" id="PR00986">
    <property type="entry name" value="TRNASYNTHVAL"/>
</dbReference>
<dbReference type="PANTHER" id="PTHR11946:SF109">
    <property type="entry name" value="VALINE--TRNA LIGASE"/>
    <property type="match status" value="1"/>
</dbReference>
<dbReference type="Gene3D" id="3.90.740.10">
    <property type="entry name" value="Valyl/Leucyl/Isoleucyl-tRNA synthetase, editing domain"/>
    <property type="match status" value="1"/>
</dbReference>
<dbReference type="InterPro" id="IPR014729">
    <property type="entry name" value="Rossmann-like_a/b/a_fold"/>
</dbReference>
<dbReference type="InterPro" id="IPR009080">
    <property type="entry name" value="tRNAsynth_Ia_anticodon-bd"/>
</dbReference>
<sequence length="998" mass="113938">MQKVKVFSRKLLKHKYLCHRIHQYAIPALHYTTASKTDADLSPMSLAPGYQPQQVEQAYWEREKKQKNLPNDGARCKRGSFRMLLPPPNVTGSLHLGHALNATIQDVIARQHRQLGYQVEWVPGTDHAGIATQVVVERTLATAKGKTRQELGRNAFLNEVWKWKEEKGAGISEDLRKLGCSLDWQRQYFTMDQNHANAVNVAFEKLFDEHLIERRNSLVNWSCALLSAISDIEVESLDIKEPMEIAVPGYTQNVLFGRIFDFAYRIVDSEPQADGTPEEIVVSTTRPETILGDVAVAVHPQDPRYIKYRNKPDVKLQHPFREDTIPLIFDLAVDKEFGTGAVKITPAHDKFDFELASRHKLDPIQVFNSSGHILDTYTEFKGKPRFEARDLIVDRLDALELLRSVRSHSMQLPFCSRSKDVVEYMIVPQWFLKCKDMAEAALSELHSGRLQIMPPNFELDWDRWLQNSRDWCISRQLWWGHQVPAYEARDANGNSCWVAAINEQRAREKANVRLGTTDLTLTRDPDVLDTWFSSSLLPFSVAGWPQENFRDKYPLDLMQTGHDILFFWVARMMMMGLKLTGEAPFQRILLNGIVCDAQGRKMSKSLGNVVTPQQVVQGASLESLKGELQKSRNAGIIKEDELITSSAGMSKMFPQGIQECGTDALRFTLLSHNIKHHFINFDVSTCHTNKLFLNKIWQATRFTLAAAKSLGIALQEIETMNSATLSMWDRWIIGRLAETLTICSDCYNNYNFHMATAALKHFFYQNLCDVYIETTKHAIKNKTASAYVNVATLTTCLSWGLQAMAPFTPFVASELLQHLPLNVEVKLSHYQDSKLEAEVSDIVQLCQNVRQVKSRNQISKKHDPKLYLFAQNTEAEGILRRHLPQVQILTRCTGVELELLNEDSKFSKKINFFSTAGALCSFGITMNNEFDASQEKQELMLLANNKKLKKLVTELRNYRMRVDNEAFQLMADKETQTHFQNKIKELEAEIENLKHLAA</sequence>
<evidence type="ECO:0000259" key="11">
    <source>
        <dbReference type="Pfam" id="PF00133"/>
    </source>
</evidence>
<dbReference type="CTD" id="39023"/>
<dbReference type="SUPFAM" id="SSF52374">
    <property type="entry name" value="Nucleotidylyl transferase"/>
    <property type="match status" value="1"/>
</dbReference>
<dbReference type="AlphaFoldDB" id="A0A6J2U9K0"/>
<dbReference type="InterPro" id="IPR002303">
    <property type="entry name" value="Valyl-tRNA_ligase"/>
</dbReference>
<dbReference type="InterPro" id="IPR002300">
    <property type="entry name" value="aa-tRNA-synth_Ia"/>
</dbReference>
<evidence type="ECO:0000256" key="2">
    <source>
        <dbReference type="ARBA" id="ARBA00013169"/>
    </source>
</evidence>
<dbReference type="Gene3D" id="1.10.730.10">
    <property type="entry name" value="Isoleucyl-tRNA Synthetase, Domain 1"/>
    <property type="match status" value="1"/>
</dbReference>
<keyword evidence="13" id="KW-1185">Reference proteome</keyword>
<comment type="catalytic activity">
    <reaction evidence="9">
        <text>tRNA(Val) + L-valine + ATP = L-valyl-tRNA(Val) + AMP + diphosphate</text>
        <dbReference type="Rhea" id="RHEA:10704"/>
        <dbReference type="Rhea" id="RHEA-COMP:9672"/>
        <dbReference type="Rhea" id="RHEA-COMP:9708"/>
        <dbReference type="ChEBI" id="CHEBI:30616"/>
        <dbReference type="ChEBI" id="CHEBI:33019"/>
        <dbReference type="ChEBI" id="CHEBI:57762"/>
        <dbReference type="ChEBI" id="CHEBI:78442"/>
        <dbReference type="ChEBI" id="CHEBI:78537"/>
        <dbReference type="ChEBI" id="CHEBI:456215"/>
        <dbReference type="EC" id="6.1.1.9"/>
    </reaction>
</comment>
<dbReference type="GO" id="GO:0005829">
    <property type="term" value="C:cytosol"/>
    <property type="evidence" value="ECO:0007669"/>
    <property type="project" value="TreeGrafter"/>
</dbReference>
<dbReference type="PANTHER" id="PTHR11946">
    <property type="entry name" value="VALYL-TRNA SYNTHETASES"/>
    <property type="match status" value="1"/>
</dbReference>
<comment type="similarity">
    <text evidence="1 10">Belongs to the class-I aminoacyl-tRNA synthetase family.</text>
</comment>
<dbReference type="GO" id="GO:0004832">
    <property type="term" value="F:valine-tRNA ligase activity"/>
    <property type="evidence" value="ECO:0007669"/>
    <property type="project" value="UniProtKB-EC"/>
</dbReference>
<dbReference type="CDD" id="cd00817">
    <property type="entry name" value="ValRS_core"/>
    <property type="match status" value="1"/>
</dbReference>
<evidence type="ECO:0000313" key="14">
    <source>
        <dbReference type="RefSeq" id="XP_030385029.1"/>
    </source>
</evidence>